<accession>A0ABP5IWY9</accession>
<gene>
    <name evidence="1" type="ORF">GCM10009823_31610</name>
</gene>
<evidence type="ECO:0000313" key="1">
    <source>
        <dbReference type="EMBL" id="GAA2105894.1"/>
    </source>
</evidence>
<name>A0ABP5IWY9_9MICO</name>
<evidence type="ECO:0000313" key="2">
    <source>
        <dbReference type="Proteomes" id="UP001500984"/>
    </source>
</evidence>
<dbReference type="Proteomes" id="UP001500984">
    <property type="component" value="Unassembled WGS sequence"/>
</dbReference>
<organism evidence="1 2">
    <name type="scientific">Brevibacterium salitolerans</name>
    <dbReference type="NCBI Taxonomy" id="1403566"/>
    <lineage>
        <taxon>Bacteria</taxon>
        <taxon>Bacillati</taxon>
        <taxon>Actinomycetota</taxon>
        <taxon>Actinomycetes</taxon>
        <taxon>Micrococcales</taxon>
        <taxon>Brevibacteriaceae</taxon>
        <taxon>Brevibacterium</taxon>
    </lineage>
</organism>
<sequence>MANPQVILIGGRSGVGKSSAAFALHDLLSDHDVQHTVIEGDNLDLAHPAPWKHRLAERNLASMWANYRALGYHRLIYTNTVSVLEAEALRDAVGGTAEVTCVLLRASDASIAQRLGGREQGESLRRHLERSARIAGRLDRAAPDGVHRIETDGLTPQALAEQILDLSGWMTAEEA</sequence>
<dbReference type="Gene3D" id="3.40.50.300">
    <property type="entry name" value="P-loop containing nucleotide triphosphate hydrolases"/>
    <property type="match status" value="1"/>
</dbReference>
<protein>
    <submittedName>
        <fullName evidence="1">ATPase</fullName>
    </submittedName>
</protein>
<dbReference type="EMBL" id="BAAAPZ010000019">
    <property type="protein sequence ID" value="GAA2105894.1"/>
    <property type="molecule type" value="Genomic_DNA"/>
</dbReference>
<keyword evidence="2" id="KW-1185">Reference proteome</keyword>
<dbReference type="SUPFAM" id="SSF52540">
    <property type="entry name" value="P-loop containing nucleoside triphosphate hydrolases"/>
    <property type="match status" value="1"/>
</dbReference>
<dbReference type="Pfam" id="PF13238">
    <property type="entry name" value="AAA_18"/>
    <property type="match status" value="1"/>
</dbReference>
<comment type="caution">
    <text evidence="1">The sequence shown here is derived from an EMBL/GenBank/DDBJ whole genome shotgun (WGS) entry which is preliminary data.</text>
</comment>
<dbReference type="InterPro" id="IPR027417">
    <property type="entry name" value="P-loop_NTPase"/>
</dbReference>
<reference evidence="2" key="1">
    <citation type="journal article" date="2019" name="Int. J. Syst. Evol. Microbiol.">
        <title>The Global Catalogue of Microorganisms (GCM) 10K type strain sequencing project: providing services to taxonomists for standard genome sequencing and annotation.</title>
        <authorList>
            <consortium name="The Broad Institute Genomics Platform"/>
            <consortium name="The Broad Institute Genome Sequencing Center for Infectious Disease"/>
            <person name="Wu L."/>
            <person name="Ma J."/>
        </authorList>
    </citation>
    <scope>NUCLEOTIDE SEQUENCE [LARGE SCALE GENOMIC DNA]</scope>
    <source>
        <strain evidence="2">JCM 15900</strain>
    </source>
</reference>
<proteinExistence type="predicted"/>